<dbReference type="InterPro" id="IPR050923">
    <property type="entry name" value="Cell_Proc_Reg/RNA_Proc"/>
</dbReference>
<dbReference type="Proteomes" id="UP000650511">
    <property type="component" value="Unassembled WGS sequence"/>
</dbReference>
<dbReference type="OrthoDB" id="277520at2"/>
<dbReference type="InterPro" id="IPR000253">
    <property type="entry name" value="FHA_dom"/>
</dbReference>
<evidence type="ECO:0000313" key="5">
    <source>
        <dbReference type="Proteomes" id="UP000650511"/>
    </source>
</evidence>
<feature type="region of interest" description="Disordered" evidence="2">
    <location>
        <begin position="36"/>
        <end position="80"/>
    </location>
</feature>
<sequence>MTEALLTVLKFGLLLLLYLFLARTLRAVVVDLYGPRRTSPPTARPAAATPAPSPRKSRKTPREIVVHRPDGGSRTFGLGGHGVTMGRSSAAADVVVDDVYVSDEHAQILPDDGGWSVRDLGSTNGTYLNGAKVTRLTPLADGDQLRLGKTRIEVRR</sequence>
<dbReference type="SUPFAM" id="SSF49879">
    <property type="entry name" value="SMAD/FHA domain"/>
    <property type="match status" value="1"/>
</dbReference>
<name>A0A8J3EW78_9ACTN</name>
<organism evidence="4 5">
    <name type="scientific">Egicoccus halophilus</name>
    <dbReference type="NCBI Taxonomy" id="1670830"/>
    <lineage>
        <taxon>Bacteria</taxon>
        <taxon>Bacillati</taxon>
        <taxon>Actinomycetota</taxon>
        <taxon>Nitriliruptoria</taxon>
        <taxon>Egicoccales</taxon>
        <taxon>Egicoccaceae</taxon>
        <taxon>Egicoccus</taxon>
    </lineage>
</organism>
<keyword evidence="5" id="KW-1185">Reference proteome</keyword>
<reference evidence="4" key="2">
    <citation type="submission" date="2020-09" db="EMBL/GenBank/DDBJ databases">
        <authorList>
            <person name="Sun Q."/>
            <person name="Zhou Y."/>
        </authorList>
    </citation>
    <scope>NUCLEOTIDE SEQUENCE</scope>
    <source>
        <strain evidence="4">CGMCC 1.14988</strain>
    </source>
</reference>
<evidence type="ECO:0000313" key="4">
    <source>
        <dbReference type="EMBL" id="GGI02912.1"/>
    </source>
</evidence>
<dbReference type="Gene3D" id="2.60.200.20">
    <property type="match status" value="1"/>
</dbReference>
<protein>
    <submittedName>
        <fullName evidence="4">FHA domain-containing protein</fullName>
    </submittedName>
</protein>
<evidence type="ECO:0000256" key="2">
    <source>
        <dbReference type="SAM" id="MobiDB-lite"/>
    </source>
</evidence>
<feature type="compositionally biased region" description="Basic and acidic residues" evidence="2">
    <location>
        <begin position="60"/>
        <end position="71"/>
    </location>
</feature>
<dbReference type="InterPro" id="IPR008984">
    <property type="entry name" value="SMAD_FHA_dom_sf"/>
</dbReference>
<feature type="domain" description="FHA" evidence="3">
    <location>
        <begin position="83"/>
        <end position="133"/>
    </location>
</feature>
<keyword evidence="1" id="KW-0597">Phosphoprotein</keyword>
<dbReference type="EMBL" id="BMHA01000001">
    <property type="protein sequence ID" value="GGI02912.1"/>
    <property type="molecule type" value="Genomic_DNA"/>
</dbReference>
<dbReference type="SMART" id="SM00240">
    <property type="entry name" value="FHA"/>
    <property type="match status" value="1"/>
</dbReference>
<dbReference type="PANTHER" id="PTHR23308">
    <property type="entry name" value="NUCLEAR INHIBITOR OF PROTEIN PHOSPHATASE-1"/>
    <property type="match status" value="1"/>
</dbReference>
<dbReference type="RefSeq" id="WP_130648242.1">
    <property type="nucleotide sequence ID" value="NZ_BMHA01000001.1"/>
</dbReference>
<evidence type="ECO:0000256" key="1">
    <source>
        <dbReference type="ARBA" id="ARBA00022553"/>
    </source>
</evidence>
<reference evidence="4" key="1">
    <citation type="journal article" date="2014" name="Int. J. Syst. Evol. Microbiol.">
        <title>Complete genome sequence of Corynebacterium casei LMG S-19264T (=DSM 44701T), isolated from a smear-ripened cheese.</title>
        <authorList>
            <consortium name="US DOE Joint Genome Institute (JGI-PGF)"/>
            <person name="Walter F."/>
            <person name="Albersmeier A."/>
            <person name="Kalinowski J."/>
            <person name="Ruckert C."/>
        </authorList>
    </citation>
    <scope>NUCLEOTIDE SEQUENCE</scope>
    <source>
        <strain evidence="4">CGMCC 1.14988</strain>
    </source>
</reference>
<dbReference type="AlphaFoldDB" id="A0A8J3EW78"/>
<gene>
    <name evidence="4" type="ORF">GCM10011354_01970</name>
</gene>
<feature type="compositionally biased region" description="Low complexity" evidence="2">
    <location>
        <begin position="36"/>
        <end position="50"/>
    </location>
</feature>
<dbReference type="CDD" id="cd00060">
    <property type="entry name" value="FHA"/>
    <property type="match status" value="1"/>
</dbReference>
<dbReference type="Pfam" id="PF00498">
    <property type="entry name" value="FHA"/>
    <property type="match status" value="1"/>
</dbReference>
<proteinExistence type="predicted"/>
<evidence type="ECO:0000259" key="3">
    <source>
        <dbReference type="PROSITE" id="PS50006"/>
    </source>
</evidence>
<dbReference type="PROSITE" id="PS50006">
    <property type="entry name" value="FHA_DOMAIN"/>
    <property type="match status" value="1"/>
</dbReference>
<accession>A0A8J3EW78</accession>
<comment type="caution">
    <text evidence="4">The sequence shown here is derived from an EMBL/GenBank/DDBJ whole genome shotgun (WGS) entry which is preliminary data.</text>
</comment>